<dbReference type="RefSeq" id="WP_074813128.1">
    <property type="nucleotide sequence ID" value="NZ_FOJX01000001.1"/>
</dbReference>
<dbReference type="NCBIfam" id="TIGR02547">
    <property type="entry name" value="casA_cse1"/>
    <property type="match status" value="1"/>
</dbReference>
<gene>
    <name evidence="1" type="ORF">SAMN05216587_101897</name>
</gene>
<name>A0A1I0VS33_SELRU</name>
<dbReference type="InterPro" id="IPR013381">
    <property type="entry name" value="CRISPR-assoc_prot_Cse1"/>
</dbReference>
<accession>A0A1I0VS33</accession>
<dbReference type="Pfam" id="PF09481">
    <property type="entry name" value="CRISPR_Cse1"/>
    <property type="match status" value="1"/>
</dbReference>
<evidence type="ECO:0000313" key="2">
    <source>
        <dbReference type="Proteomes" id="UP000183843"/>
    </source>
</evidence>
<dbReference type="Proteomes" id="UP000183843">
    <property type="component" value="Unassembled WGS sequence"/>
</dbReference>
<dbReference type="AlphaFoldDB" id="A0A1I0VS33"/>
<protein>
    <submittedName>
        <fullName evidence="1">CRISPR type I-E/ECOLI-associated protein CasA/Cse1</fullName>
    </submittedName>
</protein>
<dbReference type="EMBL" id="FOJX01000001">
    <property type="protein sequence ID" value="SFA79132.1"/>
    <property type="molecule type" value="Genomic_DNA"/>
</dbReference>
<proteinExistence type="predicted"/>
<evidence type="ECO:0000313" key="1">
    <source>
        <dbReference type="EMBL" id="SFA79132.1"/>
    </source>
</evidence>
<organism evidence="1 2">
    <name type="scientific">Selenomonas ruminantium</name>
    <dbReference type="NCBI Taxonomy" id="971"/>
    <lineage>
        <taxon>Bacteria</taxon>
        <taxon>Bacillati</taxon>
        <taxon>Bacillota</taxon>
        <taxon>Negativicutes</taxon>
        <taxon>Selenomonadales</taxon>
        <taxon>Selenomonadaceae</taxon>
        <taxon>Selenomonas</taxon>
    </lineage>
</organism>
<reference evidence="1 2" key="1">
    <citation type="submission" date="2016-10" db="EMBL/GenBank/DDBJ databases">
        <authorList>
            <person name="de Groot N.N."/>
        </authorList>
    </citation>
    <scope>NUCLEOTIDE SEQUENCE [LARGE SCALE GENOMIC DNA]</scope>
    <source>
        <strain evidence="1 2">L14</strain>
    </source>
</reference>
<sequence>MKFDVRTEAWIPVRTVKGEEKMVGLLELFQEAHCFQDIDGDTPMETYSLYRFLATFLMTVFRPETWEDKNELLSAGCFDMEKIKAYIGRCENKGISFDIFDVKRPFMQAVPDESLDTEKKIKYVAVLDSTRASGHNAIHFDHNLENTVWLGPAEAFREMLTAQIFCTAMTGGYPSNVNGVPPLFFLPQGNNLFETLVLAMSEVDEDEKIAGLPLWESNFEIVPQQEVTKTTQLYGMFFPSRRIRLIEQDGLVQQVYYQPGLHFTGFAAWNDPHVAYRPGKDNTFFSIKPSTDKEPWRNIKSISEYYDSGSIPKVVDDFYKIRKECGFSSMPVQIFGVVTSNAAYLDTQGGLLRLDARILGDEKRRAYAVTYIDMAEKVGYVLAKTLNKVISPDKSKRGNGDVSQYLHQYYMGCENNFYKVLQDLAVCDNLEKENELLAEWRSFLQETAVNIVQEFEMRYCFQAADLIRAQQEKKFFFTSIKKILGEER</sequence>